<dbReference type="EMBL" id="MFUR01000001">
    <property type="protein sequence ID" value="OGI87561.1"/>
    <property type="molecule type" value="Genomic_DNA"/>
</dbReference>
<comment type="caution">
    <text evidence="1">The sequence shown here is derived from an EMBL/GenBank/DDBJ whole genome shotgun (WGS) entry which is preliminary data.</text>
</comment>
<proteinExistence type="predicted"/>
<evidence type="ECO:0000313" key="2">
    <source>
        <dbReference type="Proteomes" id="UP000177001"/>
    </source>
</evidence>
<accession>A0A1F6X0A0</accession>
<gene>
    <name evidence="1" type="ORF">A3A91_01460</name>
</gene>
<dbReference type="Proteomes" id="UP000177001">
    <property type="component" value="Unassembled WGS sequence"/>
</dbReference>
<name>A0A1F6X0A0_9BACT</name>
<sequence>MEEKMDENIDKSLSRTGRYVIYSIWIQSQLSDLIILNRNKGIINDFNSQEIIPSILREQRYIFWEKDFREVKEIFETEFSSLLTTEVKMVLSSIYYLRNAIVHSHVSVGRKYLLYKPKNEKIVQSIKETLTIKNKSDENLNVPEIFKIDFSKDSLYFENMQVIKNFDEVFLKMICEKIGVFHPKIR</sequence>
<organism evidence="1 2">
    <name type="scientific">Candidatus Nomurabacteria bacterium RIFCSPLOWO2_01_FULL_36_16</name>
    <dbReference type="NCBI Taxonomy" id="1801767"/>
    <lineage>
        <taxon>Bacteria</taxon>
        <taxon>Candidatus Nomuraibacteriota</taxon>
    </lineage>
</organism>
<protein>
    <submittedName>
        <fullName evidence="1">Uncharacterized protein</fullName>
    </submittedName>
</protein>
<dbReference type="AlphaFoldDB" id="A0A1F6X0A0"/>
<reference evidence="1 2" key="1">
    <citation type="journal article" date="2016" name="Nat. Commun.">
        <title>Thousands of microbial genomes shed light on interconnected biogeochemical processes in an aquifer system.</title>
        <authorList>
            <person name="Anantharaman K."/>
            <person name="Brown C.T."/>
            <person name="Hug L.A."/>
            <person name="Sharon I."/>
            <person name="Castelle C.J."/>
            <person name="Probst A.J."/>
            <person name="Thomas B.C."/>
            <person name="Singh A."/>
            <person name="Wilkins M.J."/>
            <person name="Karaoz U."/>
            <person name="Brodie E.L."/>
            <person name="Williams K.H."/>
            <person name="Hubbard S.S."/>
            <person name="Banfield J.F."/>
        </authorList>
    </citation>
    <scope>NUCLEOTIDE SEQUENCE [LARGE SCALE GENOMIC DNA]</scope>
</reference>
<evidence type="ECO:0000313" key="1">
    <source>
        <dbReference type="EMBL" id="OGI87561.1"/>
    </source>
</evidence>